<organism evidence="12 13">
    <name type="scientific">Aerophobetes bacterium</name>
    <dbReference type="NCBI Taxonomy" id="2030807"/>
    <lineage>
        <taxon>Bacteria</taxon>
        <taxon>Candidatus Aerophobota</taxon>
    </lineage>
</organism>
<dbReference type="InterPro" id="IPR045851">
    <property type="entry name" value="AMP-bd_C_sf"/>
</dbReference>
<dbReference type="EC" id="6.2.1.30" evidence="6 9"/>
<dbReference type="Pfam" id="PF14535">
    <property type="entry name" value="AMP-binding_C_2"/>
    <property type="match status" value="1"/>
</dbReference>
<evidence type="ECO:0000256" key="4">
    <source>
        <dbReference type="ARBA" id="ARBA00060591"/>
    </source>
</evidence>
<dbReference type="FunFam" id="3.40.50.12780:FF:000016">
    <property type="entry name" value="Phenylacetate-coenzyme A ligase"/>
    <property type="match status" value="1"/>
</dbReference>
<reference evidence="12 13" key="1">
    <citation type="submission" date="2018-06" db="EMBL/GenBank/DDBJ databases">
        <title>Extensive metabolic versatility and redundancy in microbially diverse, dynamic hydrothermal sediments.</title>
        <authorList>
            <person name="Dombrowski N."/>
            <person name="Teske A."/>
            <person name="Baker B.J."/>
        </authorList>
    </citation>
    <scope>NUCLEOTIDE SEQUENCE [LARGE SCALE GENOMIC DNA]</scope>
    <source>
        <strain evidence="12">B3_G15</strain>
    </source>
</reference>
<evidence type="ECO:0000259" key="10">
    <source>
        <dbReference type="Pfam" id="PF00501"/>
    </source>
</evidence>
<dbReference type="AlphaFoldDB" id="A0A662DEX6"/>
<evidence type="ECO:0000313" key="12">
    <source>
        <dbReference type="EMBL" id="RLE12873.1"/>
    </source>
</evidence>
<comment type="catalytic activity">
    <reaction evidence="9">
        <text>2-phenylacetate + ATP + CoA = phenylacetyl-CoA + AMP + diphosphate</text>
        <dbReference type="Rhea" id="RHEA:20956"/>
        <dbReference type="ChEBI" id="CHEBI:18401"/>
        <dbReference type="ChEBI" id="CHEBI:30616"/>
        <dbReference type="ChEBI" id="CHEBI:33019"/>
        <dbReference type="ChEBI" id="CHEBI:57287"/>
        <dbReference type="ChEBI" id="CHEBI:57390"/>
        <dbReference type="ChEBI" id="CHEBI:456215"/>
        <dbReference type="EC" id="6.2.1.30"/>
    </reaction>
</comment>
<gene>
    <name evidence="12" type="ORF">DRJ04_05330</name>
</gene>
<dbReference type="InterPro" id="IPR028154">
    <property type="entry name" value="AMP-dep_Lig_C"/>
</dbReference>
<comment type="pathway">
    <text evidence="4 9">Aromatic compound metabolism; phenylacetate degradation.</text>
</comment>
<comment type="subunit">
    <text evidence="1">Monomer.</text>
</comment>
<evidence type="ECO:0000256" key="1">
    <source>
        <dbReference type="ARBA" id="ARBA00011245"/>
    </source>
</evidence>
<name>A0A662DEX6_UNCAE</name>
<sequence length="433" mass="49262">MIWNQKYECMDRKELETIQLERLRSLVEKLYNRLPFYKRKLDKAGIKPHQIKSLKDLKILPVTTKYELRQGYPYGLFPSPLERIIEFHISSGTTGKPVVGGYTKKDIEIWSEVMARALTSAGCTSKDIVHNAYGYGLFTGGLGVHYGAQKIGAKTIPVSGGQTKRQIMIMKDFTSTILACTPSYALHIAETAEEMGEDPTKLPVRVGVLGAECWSENMRQEIEKKLGILALDIYGLTEIIGPGVAQECEQKEGLHIYEDHFLPEIIDPETLENLPEGEEGELVITTLTREGTPLLRYRTRDITSINYQKCKCGRTIARISRIKGRTDDMLIIRGVNIFPSQIENILMQIEETEPHYQLVLERKKGLDELTVEVETTPEIFFDEIKKLEEIETRIAKGIEENLGLRVNVRLVEPKSIERTVGKAKRLIDKRELK</sequence>
<dbReference type="Proteomes" id="UP000280417">
    <property type="component" value="Unassembled WGS sequence"/>
</dbReference>
<comment type="function">
    <text evidence="9">Catalyzes the activation of phenylacetic acid (PA) to phenylacetyl-CoA (PA-CoA).</text>
</comment>
<evidence type="ECO:0000256" key="3">
    <source>
        <dbReference type="ARBA" id="ARBA00022741"/>
    </source>
</evidence>
<dbReference type="GO" id="GO:0010124">
    <property type="term" value="P:phenylacetate catabolic process"/>
    <property type="evidence" value="ECO:0007669"/>
    <property type="project" value="UniProtKB-UniRule"/>
</dbReference>
<comment type="similarity">
    <text evidence="5 9">Belongs to the phenylacetyl-CoA ligase family.</text>
</comment>
<dbReference type="EMBL" id="QMQA01000132">
    <property type="protein sequence ID" value="RLE12873.1"/>
    <property type="molecule type" value="Genomic_DNA"/>
</dbReference>
<dbReference type="PANTHER" id="PTHR43439:SF1">
    <property type="entry name" value="PHENYLACETATE-COENZYME A LIGASE"/>
    <property type="match status" value="1"/>
</dbReference>
<evidence type="ECO:0000256" key="5">
    <source>
        <dbReference type="ARBA" id="ARBA00061566"/>
    </source>
</evidence>
<comment type="caution">
    <text evidence="12">The sequence shown here is derived from an EMBL/GenBank/DDBJ whole genome shotgun (WGS) entry which is preliminary data.</text>
</comment>
<dbReference type="InterPro" id="IPR000873">
    <property type="entry name" value="AMP-dep_synth/lig_dom"/>
</dbReference>
<dbReference type="UniPathway" id="UPA00930"/>
<keyword evidence="3 9" id="KW-0547">Nucleotide-binding</keyword>
<feature type="domain" description="AMP-dependent ligase C-terminal" evidence="11">
    <location>
        <begin position="334"/>
        <end position="430"/>
    </location>
</feature>
<dbReference type="Pfam" id="PF00501">
    <property type="entry name" value="AMP-binding"/>
    <property type="match status" value="1"/>
</dbReference>
<dbReference type="GO" id="GO:0047475">
    <property type="term" value="F:phenylacetate-CoA ligase activity"/>
    <property type="evidence" value="ECO:0007669"/>
    <property type="project" value="UniProtKB-EC"/>
</dbReference>
<accession>A0A662DEX6</accession>
<dbReference type="GO" id="GO:0000166">
    <property type="term" value="F:nucleotide binding"/>
    <property type="evidence" value="ECO:0007669"/>
    <property type="project" value="UniProtKB-KW"/>
</dbReference>
<dbReference type="InterPro" id="IPR011880">
    <property type="entry name" value="PA_CoA_ligase"/>
</dbReference>
<feature type="domain" description="AMP-dependent synthetase/ligase" evidence="10">
    <location>
        <begin position="90"/>
        <end position="285"/>
    </location>
</feature>
<dbReference type="Gene3D" id="3.40.50.12780">
    <property type="entry name" value="N-terminal domain of ligase-like"/>
    <property type="match status" value="1"/>
</dbReference>
<protein>
    <recommendedName>
        <fullName evidence="7 9">Phenylacetate-coenzyme A ligase</fullName>
        <ecNumber evidence="6 9">6.2.1.30</ecNumber>
    </recommendedName>
    <alternativeName>
        <fullName evidence="8 9">Phenylacetyl-CoA ligase</fullName>
    </alternativeName>
</protein>
<evidence type="ECO:0000256" key="2">
    <source>
        <dbReference type="ARBA" id="ARBA00022598"/>
    </source>
</evidence>
<evidence type="ECO:0000256" key="6">
    <source>
        <dbReference type="ARBA" id="ARBA00066629"/>
    </source>
</evidence>
<dbReference type="InterPro" id="IPR042099">
    <property type="entry name" value="ANL_N_sf"/>
</dbReference>
<evidence type="ECO:0000259" key="11">
    <source>
        <dbReference type="Pfam" id="PF14535"/>
    </source>
</evidence>
<evidence type="ECO:0000256" key="7">
    <source>
        <dbReference type="ARBA" id="ARBA00068695"/>
    </source>
</evidence>
<keyword evidence="2 9" id="KW-0436">Ligase</keyword>
<dbReference type="SUPFAM" id="SSF56801">
    <property type="entry name" value="Acetyl-CoA synthetase-like"/>
    <property type="match status" value="1"/>
</dbReference>
<dbReference type="InterPro" id="IPR051414">
    <property type="entry name" value="Adenylate-forming_Reductase"/>
</dbReference>
<dbReference type="CDD" id="cd05913">
    <property type="entry name" value="PaaK"/>
    <property type="match status" value="1"/>
</dbReference>
<evidence type="ECO:0000313" key="13">
    <source>
        <dbReference type="Proteomes" id="UP000280417"/>
    </source>
</evidence>
<evidence type="ECO:0000256" key="9">
    <source>
        <dbReference type="PIRNR" id="PIRNR006444"/>
    </source>
</evidence>
<dbReference type="PIRSF" id="PIRSF006444">
    <property type="entry name" value="PaaK"/>
    <property type="match status" value="1"/>
</dbReference>
<evidence type="ECO:0000256" key="8">
    <source>
        <dbReference type="ARBA" id="ARBA00075111"/>
    </source>
</evidence>
<dbReference type="PANTHER" id="PTHR43439">
    <property type="entry name" value="PHENYLACETATE-COENZYME A LIGASE"/>
    <property type="match status" value="1"/>
</dbReference>
<proteinExistence type="inferred from homology"/>
<dbReference type="Gene3D" id="3.30.300.30">
    <property type="match status" value="1"/>
</dbReference>